<evidence type="ECO:0000313" key="2">
    <source>
        <dbReference type="EMBL" id="GMN33696.1"/>
    </source>
</evidence>
<dbReference type="EMBL" id="BTGU01000004">
    <property type="protein sequence ID" value="GMN33696.1"/>
    <property type="molecule type" value="Genomic_DNA"/>
</dbReference>
<proteinExistence type="predicted"/>
<reference evidence="2" key="1">
    <citation type="submission" date="2023-07" db="EMBL/GenBank/DDBJ databases">
        <title>draft genome sequence of fig (Ficus carica).</title>
        <authorList>
            <person name="Takahashi T."/>
            <person name="Nishimura K."/>
        </authorList>
    </citation>
    <scope>NUCLEOTIDE SEQUENCE</scope>
</reference>
<organism evidence="2 3">
    <name type="scientific">Ficus carica</name>
    <name type="common">Common fig</name>
    <dbReference type="NCBI Taxonomy" id="3494"/>
    <lineage>
        <taxon>Eukaryota</taxon>
        <taxon>Viridiplantae</taxon>
        <taxon>Streptophyta</taxon>
        <taxon>Embryophyta</taxon>
        <taxon>Tracheophyta</taxon>
        <taxon>Spermatophyta</taxon>
        <taxon>Magnoliopsida</taxon>
        <taxon>eudicotyledons</taxon>
        <taxon>Gunneridae</taxon>
        <taxon>Pentapetalae</taxon>
        <taxon>rosids</taxon>
        <taxon>fabids</taxon>
        <taxon>Rosales</taxon>
        <taxon>Moraceae</taxon>
        <taxon>Ficeae</taxon>
        <taxon>Ficus</taxon>
    </lineage>
</organism>
<evidence type="ECO:0000313" key="3">
    <source>
        <dbReference type="Proteomes" id="UP001187192"/>
    </source>
</evidence>
<accession>A0AA88A423</accession>
<gene>
    <name evidence="2" type="ORF">TIFTF001_004302</name>
</gene>
<keyword evidence="3" id="KW-1185">Reference proteome</keyword>
<feature type="compositionally biased region" description="Basic residues" evidence="1">
    <location>
        <begin position="47"/>
        <end position="62"/>
    </location>
</feature>
<comment type="caution">
    <text evidence="2">The sequence shown here is derived from an EMBL/GenBank/DDBJ whole genome shotgun (WGS) entry which is preliminary data.</text>
</comment>
<feature type="region of interest" description="Disordered" evidence="1">
    <location>
        <begin position="41"/>
        <end position="62"/>
    </location>
</feature>
<dbReference type="Proteomes" id="UP001187192">
    <property type="component" value="Unassembled WGS sequence"/>
</dbReference>
<evidence type="ECO:0000256" key="1">
    <source>
        <dbReference type="SAM" id="MobiDB-lite"/>
    </source>
</evidence>
<protein>
    <submittedName>
        <fullName evidence="2">Uncharacterized protein</fullName>
    </submittedName>
</protein>
<dbReference type="AlphaFoldDB" id="A0AA88A423"/>
<sequence>MAVCCSWCSGKVAVARLTAIPSYATMESTARRSWSSGEVAISSPSRLRSRSHHHRWGVQRQG</sequence>
<name>A0AA88A423_FICCA</name>